<feature type="domain" description="UBC core" evidence="3">
    <location>
        <begin position="201"/>
        <end position="361"/>
    </location>
</feature>
<name>A0A199UP36_ANACO</name>
<evidence type="ECO:0000259" key="3">
    <source>
        <dbReference type="PROSITE" id="PS50127"/>
    </source>
</evidence>
<dbReference type="InterPro" id="IPR016135">
    <property type="entry name" value="UBQ-conjugating_enzyme/RWD"/>
</dbReference>
<organism evidence="4 5">
    <name type="scientific">Ananas comosus</name>
    <name type="common">Pineapple</name>
    <name type="synonym">Ananas ananas</name>
    <dbReference type="NCBI Taxonomy" id="4615"/>
    <lineage>
        <taxon>Eukaryota</taxon>
        <taxon>Viridiplantae</taxon>
        <taxon>Streptophyta</taxon>
        <taxon>Embryophyta</taxon>
        <taxon>Tracheophyta</taxon>
        <taxon>Spermatophyta</taxon>
        <taxon>Magnoliopsida</taxon>
        <taxon>Liliopsida</taxon>
        <taxon>Poales</taxon>
        <taxon>Bromeliaceae</taxon>
        <taxon>Bromelioideae</taxon>
        <taxon>Ananas</taxon>
    </lineage>
</organism>
<gene>
    <name evidence="4" type="ORF">ACMD2_10455</name>
</gene>
<proteinExistence type="predicted"/>
<reference evidence="4 5" key="1">
    <citation type="journal article" date="2016" name="DNA Res.">
        <title>The draft genome of MD-2 pineapple using hybrid error correction of long reads.</title>
        <authorList>
            <person name="Redwan R.M."/>
            <person name="Saidin A."/>
            <person name="Kumar S.V."/>
        </authorList>
    </citation>
    <scope>NUCLEOTIDE SEQUENCE [LARGE SCALE GENOMIC DNA]</scope>
    <source>
        <strain evidence="5">cv. MD2</strain>
        <tissue evidence="4">Leaf</tissue>
    </source>
</reference>
<dbReference type="EMBL" id="LSRQ01006110">
    <property type="protein sequence ID" value="OAY66558.1"/>
    <property type="molecule type" value="Genomic_DNA"/>
</dbReference>
<keyword evidence="2" id="KW-0833">Ubl conjugation pathway</keyword>
<keyword evidence="1" id="KW-0808">Transferase</keyword>
<dbReference type="Gene3D" id="3.10.110.10">
    <property type="entry name" value="Ubiquitin Conjugating Enzyme"/>
    <property type="match status" value="2"/>
</dbReference>
<dbReference type="PROSITE" id="PS50127">
    <property type="entry name" value="UBC_2"/>
    <property type="match status" value="1"/>
</dbReference>
<evidence type="ECO:0000256" key="1">
    <source>
        <dbReference type="ARBA" id="ARBA00022679"/>
    </source>
</evidence>
<evidence type="ECO:0000313" key="5">
    <source>
        <dbReference type="Proteomes" id="UP000092600"/>
    </source>
</evidence>
<dbReference type="AlphaFoldDB" id="A0A199UP36"/>
<dbReference type="SMART" id="SM00212">
    <property type="entry name" value="UBCc"/>
    <property type="match status" value="1"/>
</dbReference>
<dbReference type="PANTHER" id="PTHR46116">
    <property type="entry name" value="(E3-INDEPENDENT) E2 UBIQUITIN-CONJUGATING ENZYME"/>
    <property type="match status" value="1"/>
</dbReference>
<sequence>MEPPPQISNYGGNASKLGFKQFTANSSFPDSSLQKRKWSQAIIAVDEGEESDEVVVSGESDILVDETAGPSTNIPYETQPSLMDLNSSDDYEFEEYDYDEADYDDDEYDDAPVDHDFNSALAAKFDDLDLPPGVEATVPWLQKQPVGDLLGKNKVVEVTGQIDVKYRAFKQFDTVREYSDHYFSNLDSIKNPMVCQKPSKDWAKRIQHEWKILEKDLPDTIYVRIYEDRMDLLRAVIVGPAGTPYHDGLFFFDIYFPPPYPNLPPHFKDFVAGHFRNCGHSILLACKAYLNGVEVGSNIEKAAQKANEGRRSHSAMFKSSLNKLFDDLLMEFSVKGADCDDFLAQKVKDGAAKAEEITSQQ</sequence>
<dbReference type="InterPro" id="IPR000608">
    <property type="entry name" value="UBC"/>
</dbReference>
<dbReference type="Proteomes" id="UP000092600">
    <property type="component" value="Unassembled WGS sequence"/>
</dbReference>
<accession>A0A199UP36</accession>
<dbReference type="GO" id="GO:0061631">
    <property type="term" value="F:ubiquitin conjugating enzyme activity"/>
    <property type="evidence" value="ECO:0007669"/>
    <property type="project" value="TreeGrafter"/>
</dbReference>
<protein>
    <submittedName>
        <fullName evidence="4">Putative ubiquitin-conjugating enzyme E2 25</fullName>
    </submittedName>
</protein>
<dbReference type="SUPFAM" id="SSF54495">
    <property type="entry name" value="UBC-like"/>
    <property type="match status" value="1"/>
</dbReference>
<evidence type="ECO:0000256" key="2">
    <source>
        <dbReference type="ARBA" id="ARBA00022786"/>
    </source>
</evidence>
<evidence type="ECO:0000313" key="4">
    <source>
        <dbReference type="EMBL" id="OAY66558.1"/>
    </source>
</evidence>
<dbReference type="Pfam" id="PF00179">
    <property type="entry name" value="UQ_con"/>
    <property type="match status" value="1"/>
</dbReference>
<comment type="caution">
    <text evidence="4">The sequence shown here is derived from an EMBL/GenBank/DDBJ whole genome shotgun (WGS) entry which is preliminary data.</text>
</comment>
<dbReference type="PANTHER" id="PTHR46116:SF41">
    <property type="entry name" value="UBIQUITIN-CONJUGATING ENZYME E2 25-RELATED"/>
    <property type="match status" value="1"/>
</dbReference>
<dbReference type="STRING" id="4615.A0A199UP36"/>